<protein>
    <submittedName>
        <fullName evidence="1">Transposable element Tc1 transposase</fullName>
    </submittedName>
</protein>
<evidence type="ECO:0000313" key="2">
    <source>
        <dbReference type="Proteomes" id="UP000887159"/>
    </source>
</evidence>
<gene>
    <name evidence="1" type="primary">X975_22545</name>
    <name evidence="1" type="ORF">TNCV_665551</name>
</gene>
<evidence type="ECO:0000313" key="1">
    <source>
        <dbReference type="EMBL" id="GFY12989.1"/>
    </source>
</evidence>
<comment type="caution">
    <text evidence="1">The sequence shown here is derived from an EMBL/GenBank/DDBJ whole genome shotgun (WGS) entry which is preliminary data.</text>
</comment>
<proteinExistence type="predicted"/>
<dbReference type="Proteomes" id="UP000887159">
    <property type="component" value="Unassembled WGS sequence"/>
</dbReference>
<reference evidence="1" key="1">
    <citation type="submission" date="2020-08" db="EMBL/GenBank/DDBJ databases">
        <title>Multicomponent nature underlies the extraordinary mechanical properties of spider dragline silk.</title>
        <authorList>
            <person name="Kono N."/>
            <person name="Nakamura H."/>
            <person name="Mori M."/>
            <person name="Yoshida Y."/>
            <person name="Ohtoshi R."/>
            <person name="Malay A.D."/>
            <person name="Moran D.A.P."/>
            <person name="Tomita M."/>
            <person name="Numata K."/>
            <person name="Arakawa K."/>
        </authorList>
    </citation>
    <scope>NUCLEOTIDE SEQUENCE</scope>
</reference>
<dbReference type="EMBL" id="BMAU01021319">
    <property type="protein sequence ID" value="GFY12989.1"/>
    <property type="molecule type" value="Genomic_DNA"/>
</dbReference>
<sequence length="87" mass="9978">MSGDCRNLLRHGRSTKLRYKDRRVLSKEIRKNPTKRMPHIIQEFQKAPGTVVSINNICKEAHLLGSHGRAASHKSLLTNYNRVAQLM</sequence>
<organism evidence="1 2">
    <name type="scientific">Trichonephila clavipes</name>
    <name type="common">Golden silk orbweaver</name>
    <name type="synonym">Nephila clavipes</name>
    <dbReference type="NCBI Taxonomy" id="2585209"/>
    <lineage>
        <taxon>Eukaryota</taxon>
        <taxon>Metazoa</taxon>
        <taxon>Ecdysozoa</taxon>
        <taxon>Arthropoda</taxon>
        <taxon>Chelicerata</taxon>
        <taxon>Arachnida</taxon>
        <taxon>Araneae</taxon>
        <taxon>Araneomorphae</taxon>
        <taxon>Entelegynae</taxon>
        <taxon>Araneoidea</taxon>
        <taxon>Nephilidae</taxon>
        <taxon>Trichonephila</taxon>
    </lineage>
</organism>
<name>A0A8X6SG11_TRICX</name>
<accession>A0A8X6SG11</accession>
<dbReference type="AlphaFoldDB" id="A0A8X6SG11"/>
<keyword evidence="2" id="KW-1185">Reference proteome</keyword>